<feature type="non-terminal residue" evidence="3">
    <location>
        <position position="258"/>
    </location>
</feature>
<dbReference type="RefSeq" id="XP_040625956.1">
    <property type="nucleotide sequence ID" value="XM_040773563.1"/>
</dbReference>
<evidence type="ECO:0000313" key="3">
    <source>
        <dbReference type="EMBL" id="EJT99058.1"/>
    </source>
</evidence>
<feature type="signal peptide" evidence="2">
    <location>
        <begin position="1"/>
        <end position="18"/>
    </location>
</feature>
<dbReference type="STRING" id="1858805.M5FSX1"/>
<keyword evidence="4" id="KW-1185">Reference proteome</keyword>
<dbReference type="AlphaFoldDB" id="M5FSX1"/>
<name>M5FSX1_DACPD</name>
<feature type="compositionally biased region" description="Gly residues" evidence="1">
    <location>
        <begin position="204"/>
        <end position="219"/>
    </location>
</feature>
<organism evidence="3 4">
    <name type="scientific">Dacryopinax primogenitus (strain DJM 731)</name>
    <name type="common">Brown rot fungus</name>
    <dbReference type="NCBI Taxonomy" id="1858805"/>
    <lineage>
        <taxon>Eukaryota</taxon>
        <taxon>Fungi</taxon>
        <taxon>Dikarya</taxon>
        <taxon>Basidiomycota</taxon>
        <taxon>Agaricomycotina</taxon>
        <taxon>Dacrymycetes</taxon>
        <taxon>Dacrymycetales</taxon>
        <taxon>Dacrymycetaceae</taxon>
        <taxon>Dacryopinax</taxon>
    </lineage>
</organism>
<dbReference type="Proteomes" id="UP000030653">
    <property type="component" value="Unassembled WGS sequence"/>
</dbReference>
<proteinExistence type="predicted"/>
<evidence type="ECO:0000313" key="4">
    <source>
        <dbReference type="Proteomes" id="UP000030653"/>
    </source>
</evidence>
<feature type="compositionally biased region" description="Basic and acidic residues" evidence="1">
    <location>
        <begin position="34"/>
        <end position="62"/>
    </location>
</feature>
<feature type="compositionally biased region" description="Low complexity" evidence="1">
    <location>
        <begin position="234"/>
        <end position="250"/>
    </location>
</feature>
<evidence type="ECO:0000256" key="1">
    <source>
        <dbReference type="SAM" id="MobiDB-lite"/>
    </source>
</evidence>
<keyword evidence="2" id="KW-0732">Signal</keyword>
<reference evidence="3 4" key="1">
    <citation type="journal article" date="2012" name="Science">
        <title>The Paleozoic origin of enzymatic lignin decomposition reconstructed from 31 fungal genomes.</title>
        <authorList>
            <person name="Floudas D."/>
            <person name="Binder M."/>
            <person name="Riley R."/>
            <person name="Barry K."/>
            <person name="Blanchette R.A."/>
            <person name="Henrissat B."/>
            <person name="Martinez A.T."/>
            <person name="Otillar R."/>
            <person name="Spatafora J.W."/>
            <person name="Yadav J.S."/>
            <person name="Aerts A."/>
            <person name="Benoit I."/>
            <person name="Boyd A."/>
            <person name="Carlson A."/>
            <person name="Copeland A."/>
            <person name="Coutinho P.M."/>
            <person name="de Vries R.P."/>
            <person name="Ferreira P."/>
            <person name="Findley K."/>
            <person name="Foster B."/>
            <person name="Gaskell J."/>
            <person name="Glotzer D."/>
            <person name="Gorecki P."/>
            <person name="Heitman J."/>
            <person name="Hesse C."/>
            <person name="Hori C."/>
            <person name="Igarashi K."/>
            <person name="Jurgens J.A."/>
            <person name="Kallen N."/>
            <person name="Kersten P."/>
            <person name="Kohler A."/>
            <person name="Kuees U."/>
            <person name="Kumar T.K.A."/>
            <person name="Kuo A."/>
            <person name="LaButti K."/>
            <person name="Larrondo L.F."/>
            <person name="Lindquist E."/>
            <person name="Ling A."/>
            <person name="Lombard V."/>
            <person name="Lucas S."/>
            <person name="Lundell T."/>
            <person name="Martin R."/>
            <person name="McLaughlin D.J."/>
            <person name="Morgenstern I."/>
            <person name="Morin E."/>
            <person name="Murat C."/>
            <person name="Nagy L.G."/>
            <person name="Nolan M."/>
            <person name="Ohm R.A."/>
            <person name="Patyshakuliyeva A."/>
            <person name="Rokas A."/>
            <person name="Ruiz-Duenas F.J."/>
            <person name="Sabat G."/>
            <person name="Salamov A."/>
            <person name="Samejima M."/>
            <person name="Schmutz J."/>
            <person name="Slot J.C."/>
            <person name="St John F."/>
            <person name="Stenlid J."/>
            <person name="Sun H."/>
            <person name="Sun S."/>
            <person name="Syed K."/>
            <person name="Tsang A."/>
            <person name="Wiebenga A."/>
            <person name="Young D."/>
            <person name="Pisabarro A."/>
            <person name="Eastwood D.C."/>
            <person name="Martin F."/>
            <person name="Cullen D."/>
            <person name="Grigoriev I.V."/>
            <person name="Hibbett D.S."/>
        </authorList>
    </citation>
    <scope>NUCLEOTIDE SEQUENCE [LARGE SCALE GENOMIC DNA]</scope>
    <source>
        <strain evidence="3 4">DJM-731 SS1</strain>
    </source>
</reference>
<feature type="region of interest" description="Disordered" evidence="1">
    <location>
        <begin position="88"/>
        <end position="258"/>
    </location>
</feature>
<dbReference type="GeneID" id="63688625"/>
<feature type="region of interest" description="Disordered" evidence="1">
    <location>
        <begin position="19"/>
        <end position="62"/>
    </location>
</feature>
<protein>
    <submittedName>
        <fullName evidence="3">Uncharacterized protein</fullName>
    </submittedName>
</protein>
<feature type="chain" id="PRO_5004067207" evidence="2">
    <location>
        <begin position="19"/>
        <end position="258"/>
    </location>
</feature>
<accession>M5FSX1</accession>
<gene>
    <name evidence="3" type="ORF">DACRYDRAFT_24136</name>
</gene>
<feature type="compositionally biased region" description="Basic residues" evidence="1">
    <location>
        <begin position="220"/>
        <end position="233"/>
    </location>
</feature>
<dbReference type="EMBL" id="JH795871">
    <property type="protein sequence ID" value="EJT99058.1"/>
    <property type="molecule type" value="Genomic_DNA"/>
</dbReference>
<dbReference type="HOGENOM" id="CLU_1079889_0_0_1"/>
<evidence type="ECO:0000256" key="2">
    <source>
        <dbReference type="SAM" id="SignalP"/>
    </source>
</evidence>
<sequence>MQITSVVILAALAASIAANPLPEPQGGLSGAPIRRIERKAERRGGALGERKEENFLRANRPRDLELMKSNLEIRSPTLEFDLEARQEVEEPASAAATPATPHAQKGAGKHAGRKARGGKRGRRTRGGKRGRRTRSGRGAHGRGGSRRGGRKSHKKVVEEATSPAPGAEATSPVPDAAPVTPGSAPAARSFDDDFELEVRSPQGRRGGGGRGGRGSMGRGGKGRGRGGKGRGSRKMQPQQQSESEEAPPSARDFSLEEL</sequence>
<feature type="compositionally biased region" description="Low complexity" evidence="1">
    <location>
        <begin position="91"/>
        <end position="106"/>
    </location>
</feature>
<feature type="compositionally biased region" description="Basic residues" evidence="1">
    <location>
        <begin position="107"/>
        <end position="154"/>
    </location>
</feature>